<dbReference type="GO" id="GO:0007283">
    <property type="term" value="P:spermatogenesis"/>
    <property type="evidence" value="ECO:0007669"/>
    <property type="project" value="InterPro"/>
</dbReference>
<dbReference type="InterPro" id="IPR032732">
    <property type="entry name" value="SPATA6_N"/>
</dbReference>
<proteinExistence type="inferred from homology"/>
<evidence type="ECO:0000313" key="5">
    <source>
        <dbReference type="Proteomes" id="UP000261500"/>
    </source>
</evidence>
<reference evidence="4" key="1">
    <citation type="submission" date="2025-08" db="UniProtKB">
        <authorList>
            <consortium name="Ensembl"/>
        </authorList>
    </citation>
    <scope>IDENTIFICATION</scope>
</reference>
<accession>A0A3B3TNW5</accession>
<dbReference type="Pfam" id="PF14909">
    <property type="entry name" value="SPATA6"/>
    <property type="match status" value="1"/>
</dbReference>
<keyword evidence="5" id="KW-1185">Reference proteome</keyword>
<comment type="similarity">
    <text evidence="1">Belongs to the SPATA6 family.</text>
</comment>
<evidence type="ECO:0000256" key="1">
    <source>
        <dbReference type="ARBA" id="ARBA00006215"/>
    </source>
</evidence>
<dbReference type="GeneTree" id="ENSGT00530000063821"/>
<dbReference type="AlphaFoldDB" id="A0A3B3TNW5"/>
<name>A0A3B3TNW5_9TELE</name>
<dbReference type="PANTHER" id="PTHR16435:SF5">
    <property type="entry name" value="SPERMATOGENESIS ASSOCIATED 6-LIKE PROTEIN"/>
    <property type="match status" value="1"/>
</dbReference>
<dbReference type="Ensembl" id="ENSPLAT00000012251.1">
    <property type="protein sequence ID" value="ENSPLAP00000002915.1"/>
    <property type="gene ID" value="ENSPLAG00000004320.1"/>
</dbReference>
<feature type="domain" description="Spermatogenesis-associated protein 6 N-terminal" evidence="3">
    <location>
        <begin position="46"/>
        <end position="114"/>
    </location>
</feature>
<dbReference type="PANTHER" id="PTHR16435">
    <property type="entry name" value="SPERMATOGENESIS-ASSOCIATED PROTEIN 6 SPATA6"/>
    <property type="match status" value="1"/>
</dbReference>
<dbReference type="GO" id="GO:0032027">
    <property type="term" value="F:myosin light chain binding"/>
    <property type="evidence" value="ECO:0007669"/>
    <property type="project" value="InterPro"/>
</dbReference>
<evidence type="ECO:0000256" key="2">
    <source>
        <dbReference type="ARBA" id="ARBA00022553"/>
    </source>
</evidence>
<keyword evidence="2" id="KW-0597">Phosphoprotein</keyword>
<sequence length="222" mass="25391">MSRKALKVLAEIKLRAVSCPGVHLSVKDDVYLNMFFMDQFRQSLYETVRIELVQLIPPAGDILAFFEEDARSFLFPEPKLVPSFSGVDREVLMTRAAHFFSIAPRLEFSTKTTISECPPDTKILFLVEKSLISYFCLISSLLFPLETRPKVLGKILFLQLNIYLTSNVKPLHPFFVFCCGTCFLRDWSIYETLVRAIDKHLNASAVYVDYTLSLTECPVCPR</sequence>
<evidence type="ECO:0000313" key="4">
    <source>
        <dbReference type="Ensembl" id="ENSPLAP00000002915.1"/>
    </source>
</evidence>
<dbReference type="Proteomes" id="UP000261500">
    <property type="component" value="Unplaced"/>
</dbReference>
<protein>
    <recommendedName>
        <fullName evidence="3">Spermatogenesis-associated protein 6 N-terminal domain-containing protein</fullName>
    </recommendedName>
</protein>
<reference evidence="4" key="2">
    <citation type="submission" date="2025-09" db="UniProtKB">
        <authorList>
            <consortium name="Ensembl"/>
        </authorList>
    </citation>
    <scope>IDENTIFICATION</scope>
</reference>
<dbReference type="GO" id="GO:0120212">
    <property type="term" value="C:sperm head-tail coupling apparatus"/>
    <property type="evidence" value="ECO:0007669"/>
    <property type="project" value="InterPro"/>
</dbReference>
<evidence type="ECO:0000259" key="3">
    <source>
        <dbReference type="Pfam" id="PF14909"/>
    </source>
</evidence>
<organism evidence="4 5">
    <name type="scientific">Poecilia latipinna</name>
    <name type="common">sailfin molly</name>
    <dbReference type="NCBI Taxonomy" id="48699"/>
    <lineage>
        <taxon>Eukaryota</taxon>
        <taxon>Metazoa</taxon>
        <taxon>Chordata</taxon>
        <taxon>Craniata</taxon>
        <taxon>Vertebrata</taxon>
        <taxon>Euteleostomi</taxon>
        <taxon>Actinopterygii</taxon>
        <taxon>Neopterygii</taxon>
        <taxon>Teleostei</taxon>
        <taxon>Neoteleostei</taxon>
        <taxon>Acanthomorphata</taxon>
        <taxon>Ovalentaria</taxon>
        <taxon>Atherinomorphae</taxon>
        <taxon>Cyprinodontiformes</taxon>
        <taxon>Poeciliidae</taxon>
        <taxon>Poeciliinae</taxon>
        <taxon>Poecilia</taxon>
    </lineage>
</organism>
<dbReference type="InterPro" id="IPR042769">
    <property type="entry name" value="SPATA6_fam"/>
</dbReference>